<protein>
    <recommendedName>
        <fullName evidence="4">Lipoprotein</fullName>
    </recommendedName>
</protein>
<dbReference type="RefSeq" id="WP_154573915.1">
    <property type="nucleotide sequence ID" value="NZ_VUMZ01000003.1"/>
</dbReference>
<comment type="caution">
    <text evidence="2">The sequence shown here is derived from an EMBL/GenBank/DDBJ whole genome shotgun (WGS) entry which is preliminary data.</text>
</comment>
<dbReference type="AlphaFoldDB" id="A0A6L5Y6D9"/>
<sequence>MKYSVKRVITMCFAVVFCITIMTGCGANEQNESDSQQVKIVVADDESTITYCDDYIRSVSGGLYVTNCSEYPILILLIRQDKGTNANEENEEISLSLNGKETKLIESCDKNVPYEIGCRTTASEGEEIKLTFKEYDE</sequence>
<feature type="signal peptide" evidence="1">
    <location>
        <begin position="1"/>
        <end position="27"/>
    </location>
</feature>
<dbReference type="EMBL" id="VUMZ01000003">
    <property type="protein sequence ID" value="MST51437.1"/>
    <property type="molecule type" value="Genomic_DNA"/>
</dbReference>
<dbReference type="Proteomes" id="UP000474676">
    <property type="component" value="Unassembled WGS sequence"/>
</dbReference>
<accession>A0A6L5Y6D9</accession>
<feature type="chain" id="PRO_5039231777" description="Lipoprotein" evidence="1">
    <location>
        <begin position="28"/>
        <end position="137"/>
    </location>
</feature>
<evidence type="ECO:0000313" key="2">
    <source>
        <dbReference type="EMBL" id="MST51437.1"/>
    </source>
</evidence>
<proteinExistence type="predicted"/>
<evidence type="ECO:0008006" key="4">
    <source>
        <dbReference type="Google" id="ProtNLM"/>
    </source>
</evidence>
<organism evidence="2 3">
    <name type="scientific">Hornefia butyriciproducens</name>
    <dbReference type="NCBI Taxonomy" id="2652293"/>
    <lineage>
        <taxon>Bacteria</taxon>
        <taxon>Bacillati</taxon>
        <taxon>Bacillota</taxon>
        <taxon>Clostridia</taxon>
        <taxon>Peptostreptococcales</taxon>
        <taxon>Anaerovoracaceae</taxon>
        <taxon>Hornefia</taxon>
    </lineage>
</organism>
<name>A0A6L5Y6D9_9FIRM</name>
<gene>
    <name evidence="2" type="ORF">FYJ64_03730</name>
</gene>
<keyword evidence="1" id="KW-0732">Signal</keyword>
<evidence type="ECO:0000256" key="1">
    <source>
        <dbReference type="SAM" id="SignalP"/>
    </source>
</evidence>
<reference evidence="2 3" key="1">
    <citation type="submission" date="2019-08" db="EMBL/GenBank/DDBJ databases">
        <title>In-depth cultivation of the pig gut microbiome towards novel bacterial diversity and tailored functional studies.</title>
        <authorList>
            <person name="Wylensek D."/>
            <person name="Hitch T.C.A."/>
            <person name="Clavel T."/>
        </authorList>
    </citation>
    <scope>NUCLEOTIDE SEQUENCE [LARGE SCALE GENOMIC DNA]</scope>
    <source>
        <strain evidence="2 3">WCA-MUC-591-APC-3H</strain>
    </source>
</reference>
<keyword evidence="3" id="KW-1185">Reference proteome</keyword>
<dbReference type="GeneID" id="303114424"/>
<evidence type="ECO:0000313" key="3">
    <source>
        <dbReference type="Proteomes" id="UP000474676"/>
    </source>
</evidence>
<dbReference type="PROSITE" id="PS51257">
    <property type="entry name" value="PROKAR_LIPOPROTEIN"/>
    <property type="match status" value="1"/>
</dbReference>